<dbReference type="InterPro" id="IPR011032">
    <property type="entry name" value="GroES-like_sf"/>
</dbReference>
<evidence type="ECO:0000313" key="4">
    <source>
        <dbReference type="Proteomes" id="UP001274830"/>
    </source>
</evidence>
<dbReference type="SUPFAM" id="SSF51735">
    <property type="entry name" value="NAD(P)-binding Rossmann-fold domains"/>
    <property type="match status" value="1"/>
</dbReference>
<dbReference type="PANTHER" id="PTHR43205:SF19">
    <property type="entry name" value="ENOYL REDUCTASE (ER) DOMAIN-CONTAINING PROTEIN"/>
    <property type="match status" value="1"/>
</dbReference>
<comment type="caution">
    <text evidence="3">The sequence shown here is derived from an EMBL/GenBank/DDBJ whole genome shotgun (WGS) entry which is preliminary data.</text>
</comment>
<sequence>MVKSRQWILANKPTALPTLTGDTPTFKLSETDLPDPKEGEVLVKPTYISNDPAQRGWISPEAHPDRLYVAPAKTGEPMPARALAEVIESKSNDYKKGDWVFASAGWTEYAVLPAKALQPVPELEGGLSKTLYLGALGGTGLTAYFGMLDVGQVTKDDIVVISGAAGATGSMCVQIAKKLVGCKKVIGIAGSEEKCRWVEGLGADLCLNYKSSSFAEDLRKATPGPDEFANVYYDNVGGEILDLMFTRMARHGRVVACGAIANYNSMSDRATGLKNWFEVIQMRLQIRGFIVIDYLHRANEAREAFQKMLKEGKLQIEGGEHVVKGDFEEIPKTWLKLFEGGNQGKLVTEVARL</sequence>
<dbReference type="InterPro" id="IPR020843">
    <property type="entry name" value="ER"/>
</dbReference>
<dbReference type="Gene3D" id="3.40.50.720">
    <property type="entry name" value="NAD(P)-binding Rossmann-like Domain"/>
    <property type="match status" value="1"/>
</dbReference>
<dbReference type="SMART" id="SM00829">
    <property type="entry name" value="PKS_ER"/>
    <property type="match status" value="1"/>
</dbReference>
<gene>
    <name evidence="3" type="primary">QOR1</name>
    <name evidence="3" type="ORF">LTR78_004539</name>
</gene>
<dbReference type="InterPro" id="IPR013149">
    <property type="entry name" value="ADH-like_C"/>
</dbReference>
<reference evidence="3" key="1">
    <citation type="submission" date="2023-07" db="EMBL/GenBank/DDBJ databases">
        <title>Black Yeasts Isolated from many extreme environments.</title>
        <authorList>
            <person name="Coleine C."/>
            <person name="Stajich J.E."/>
            <person name="Selbmann L."/>
        </authorList>
    </citation>
    <scope>NUCLEOTIDE SEQUENCE</scope>
    <source>
        <strain evidence="3">CCFEE 5485</strain>
    </source>
</reference>
<dbReference type="GO" id="GO:0016628">
    <property type="term" value="F:oxidoreductase activity, acting on the CH-CH group of donors, NAD or NADP as acceptor"/>
    <property type="evidence" value="ECO:0007669"/>
    <property type="project" value="InterPro"/>
</dbReference>
<feature type="domain" description="Enoyl reductase (ER)" evidence="2">
    <location>
        <begin position="21"/>
        <end position="348"/>
    </location>
</feature>
<dbReference type="InterPro" id="IPR041694">
    <property type="entry name" value="ADH_N_2"/>
</dbReference>
<dbReference type="FunFam" id="3.40.50.720:FF:000121">
    <property type="entry name" value="Prostaglandin reductase 2"/>
    <property type="match status" value="1"/>
</dbReference>
<evidence type="ECO:0000259" key="2">
    <source>
        <dbReference type="SMART" id="SM00829"/>
    </source>
</evidence>
<dbReference type="AlphaFoldDB" id="A0AAE1C293"/>
<accession>A0AAE1C293</accession>
<dbReference type="RefSeq" id="XP_064691794.1">
    <property type="nucleotide sequence ID" value="XM_064840763.1"/>
</dbReference>
<dbReference type="CDD" id="cd05288">
    <property type="entry name" value="PGDH"/>
    <property type="match status" value="1"/>
</dbReference>
<evidence type="ECO:0000313" key="3">
    <source>
        <dbReference type="EMBL" id="KAK3675456.1"/>
    </source>
</evidence>
<keyword evidence="4" id="KW-1185">Reference proteome</keyword>
<dbReference type="Proteomes" id="UP001274830">
    <property type="component" value="Unassembled WGS sequence"/>
</dbReference>
<keyword evidence="1" id="KW-0560">Oxidoreductase</keyword>
<dbReference type="PANTHER" id="PTHR43205">
    <property type="entry name" value="PROSTAGLANDIN REDUCTASE"/>
    <property type="match status" value="1"/>
</dbReference>
<dbReference type="InterPro" id="IPR045010">
    <property type="entry name" value="MDR_fam"/>
</dbReference>
<organism evidence="3 4">
    <name type="scientific">Recurvomyces mirabilis</name>
    <dbReference type="NCBI Taxonomy" id="574656"/>
    <lineage>
        <taxon>Eukaryota</taxon>
        <taxon>Fungi</taxon>
        <taxon>Dikarya</taxon>
        <taxon>Ascomycota</taxon>
        <taxon>Pezizomycotina</taxon>
        <taxon>Dothideomycetes</taxon>
        <taxon>Dothideomycetidae</taxon>
        <taxon>Mycosphaerellales</taxon>
        <taxon>Teratosphaeriaceae</taxon>
        <taxon>Recurvomyces</taxon>
    </lineage>
</organism>
<dbReference type="SUPFAM" id="SSF50129">
    <property type="entry name" value="GroES-like"/>
    <property type="match status" value="1"/>
</dbReference>
<dbReference type="Pfam" id="PF00107">
    <property type="entry name" value="ADH_zinc_N"/>
    <property type="match status" value="1"/>
</dbReference>
<proteinExistence type="predicted"/>
<protein>
    <submittedName>
        <fullName evidence="3">Quinone oxidoreductase</fullName>
    </submittedName>
</protein>
<dbReference type="Gene3D" id="3.90.180.10">
    <property type="entry name" value="Medium-chain alcohol dehydrogenases, catalytic domain"/>
    <property type="match status" value="1"/>
</dbReference>
<dbReference type="EMBL" id="JAUTXT010000014">
    <property type="protein sequence ID" value="KAK3675456.1"/>
    <property type="molecule type" value="Genomic_DNA"/>
</dbReference>
<dbReference type="InterPro" id="IPR036291">
    <property type="entry name" value="NAD(P)-bd_dom_sf"/>
</dbReference>
<dbReference type="Pfam" id="PF16884">
    <property type="entry name" value="ADH_N_2"/>
    <property type="match status" value="1"/>
</dbReference>
<dbReference type="GeneID" id="89965312"/>
<name>A0AAE1C293_9PEZI</name>
<evidence type="ECO:0000256" key="1">
    <source>
        <dbReference type="ARBA" id="ARBA00023002"/>
    </source>
</evidence>